<protein>
    <submittedName>
        <fullName evidence="5">Cuticle protein 19</fullName>
    </submittedName>
</protein>
<feature type="compositionally biased region" description="Basic and acidic residues" evidence="3">
    <location>
        <begin position="336"/>
        <end position="356"/>
    </location>
</feature>
<dbReference type="Pfam" id="PF00379">
    <property type="entry name" value="Chitin_bind_4"/>
    <property type="match status" value="1"/>
</dbReference>
<dbReference type="PANTHER" id="PTHR12236">
    <property type="entry name" value="STRUCTURAL CONTITUENT OF CUTICLE"/>
    <property type="match status" value="1"/>
</dbReference>
<evidence type="ECO:0000256" key="2">
    <source>
        <dbReference type="PROSITE-ProRule" id="PRU00497"/>
    </source>
</evidence>
<sequence>MRDSKTVLFVFGLFIQTCLAENVETTKNAGASDKKVSKRDYYAPEYNHDHHNSYPAYRFEYGVHDPHTGDIKKQYEERDGDTVRGYYSLMEPDGSIRLVEYTADSKNGFQATVKKIGSSHHPNTVTHHLNTANHGGDGVYAPNYHGGGHDYYQNLQQPSPPTVHDGHQYEPPAFTNHYEPPLPPAYTGHFEQPLHGYDVHQQYHHHQRPQQQVPPSVYNHYEPPLVQPAAHNYFPHPPPPTAGYDHYEPPLQAVGHGGHHHFEPPAAHPEPADFDHGSALPPLFAAGLPTAHGDYGSASPEEYYPAPLQFPATSRETEFEWPAKSISDNDDEDDAEPHHRGRLQDEYHFPASDEHSQLTGAGAKTSSGERPEYLRKYFEPNYRGHAAAVNSFYDDDE</sequence>
<evidence type="ECO:0000256" key="3">
    <source>
        <dbReference type="SAM" id="MobiDB-lite"/>
    </source>
</evidence>
<dbReference type="PROSITE" id="PS51155">
    <property type="entry name" value="CHIT_BIND_RR_2"/>
    <property type="match status" value="1"/>
</dbReference>
<evidence type="ECO:0000256" key="1">
    <source>
        <dbReference type="ARBA" id="ARBA00022460"/>
    </source>
</evidence>
<dbReference type="PANTHER" id="PTHR12236:SF95">
    <property type="entry name" value="CUTICULAR PROTEIN 76BD, ISOFORM C-RELATED"/>
    <property type="match status" value="1"/>
</dbReference>
<evidence type="ECO:0000256" key="4">
    <source>
        <dbReference type="SAM" id="SignalP"/>
    </source>
</evidence>
<keyword evidence="4" id="KW-0732">Signal</keyword>
<feature type="chain" id="PRO_5014144181" evidence="4">
    <location>
        <begin position="21"/>
        <end position="397"/>
    </location>
</feature>
<reference evidence="5" key="1">
    <citation type="submission" date="2017-10" db="EMBL/GenBank/DDBJ databases">
        <title>Transcriptome Assembly of Sugarcane Aphid Adults.</title>
        <authorList>
            <person name="Scully E.D."/>
            <person name="Palmer N.A."/>
            <person name="Geib S.M."/>
            <person name="Sarath G."/>
            <person name="Sattler S.E."/>
        </authorList>
    </citation>
    <scope>NUCLEOTIDE SEQUENCE</scope>
    <source>
        <tissue evidence="5">Whole body</tissue>
    </source>
</reference>
<dbReference type="InterPro" id="IPR000618">
    <property type="entry name" value="Insect_cuticle"/>
</dbReference>
<dbReference type="GO" id="GO:0005615">
    <property type="term" value="C:extracellular space"/>
    <property type="evidence" value="ECO:0007669"/>
    <property type="project" value="TreeGrafter"/>
</dbReference>
<feature type="region of interest" description="Disordered" evidence="3">
    <location>
        <begin position="237"/>
        <end position="280"/>
    </location>
</feature>
<dbReference type="InterPro" id="IPR031311">
    <property type="entry name" value="CHIT_BIND_RR_consensus"/>
</dbReference>
<feature type="region of interest" description="Disordered" evidence="3">
    <location>
        <begin position="316"/>
        <end position="374"/>
    </location>
</feature>
<dbReference type="PRINTS" id="PR00947">
    <property type="entry name" value="CUTICLE"/>
</dbReference>
<dbReference type="GO" id="GO:0031012">
    <property type="term" value="C:extracellular matrix"/>
    <property type="evidence" value="ECO:0007669"/>
    <property type="project" value="TreeGrafter"/>
</dbReference>
<accession>A0A2H8TI74</accession>
<proteinExistence type="predicted"/>
<dbReference type="EMBL" id="GFXV01001944">
    <property type="protein sequence ID" value="MBW13749.1"/>
    <property type="molecule type" value="Transcribed_RNA"/>
</dbReference>
<gene>
    <name evidence="5" type="primary">CU19_15</name>
</gene>
<dbReference type="PROSITE" id="PS00233">
    <property type="entry name" value="CHIT_BIND_RR_1"/>
    <property type="match status" value="1"/>
</dbReference>
<dbReference type="InterPro" id="IPR051217">
    <property type="entry name" value="Insect_Cuticle_Struc_Prot"/>
</dbReference>
<evidence type="ECO:0000313" key="5">
    <source>
        <dbReference type="EMBL" id="MBW13749.1"/>
    </source>
</evidence>
<organism evidence="5">
    <name type="scientific">Melanaphis sacchari</name>
    <dbReference type="NCBI Taxonomy" id="742174"/>
    <lineage>
        <taxon>Eukaryota</taxon>
        <taxon>Metazoa</taxon>
        <taxon>Ecdysozoa</taxon>
        <taxon>Arthropoda</taxon>
        <taxon>Hexapoda</taxon>
        <taxon>Insecta</taxon>
        <taxon>Pterygota</taxon>
        <taxon>Neoptera</taxon>
        <taxon>Paraneoptera</taxon>
        <taxon>Hemiptera</taxon>
        <taxon>Sternorrhyncha</taxon>
        <taxon>Aphidomorpha</taxon>
        <taxon>Aphidoidea</taxon>
        <taxon>Aphididae</taxon>
        <taxon>Aphidini</taxon>
        <taxon>Melanaphis</taxon>
    </lineage>
</organism>
<feature type="signal peptide" evidence="4">
    <location>
        <begin position="1"/>
        <end position="20"/>
    </location>
</feature>
<dbReference type="AlphaFoldDB" id="A0A2H8TI74"/>
<dbReference type="OrthoDB" id="6595597at2759"/>
<keyword evidence="1 2" id="KW-0193">Cuticle</keyword>
<name>A0A2H8TI74_9HEMI</name>
<dbReference type="GO" id="GO:0042302">
    <property type="term" value="F:structural constituent of cuticle"/>
    <property type="evidence" value="ECO:0007669"/>
    <property type="project" value="UniProtKB-UniRule"/>
</dbReference>